<dbReference type="SUPFAM" id="SSF56176">
    <property type="entry name" value="FAD-binding/transporter-associated domain-like"/>
    <property type="match status" value="1"/>
</dbReference>
<dbReference type="GO" id="GO:0071949">
    <property type="term" value="F:FAD binding"/>
    <property type="evidence" value="ECO:0007669"/>
    <property type="project" value="InterPro"/>
</dbReference>
<evidence type="ECO:0000256" key="5">
    <source>
        <dbReference type="ARBA" id="ARBA00023002"/>
    </source>
</evidence>
<dbReference type="Pfam" id="PF01565">
    <property type="entry name" value="FAD_binding_4"/>
    <property type="match status" value="1"/>
</dbReference>
<evidence type="ECO:0000256" key="2">
    <source>
        <dbReference type="ARBA" id="ARBA00005466"/>
    </source>
</evidence>
<dbReference type="AlphaFoldDB" id="A0AAD6BYV5"/>
<evidence type="ECO:0000259" key="6">
    <source>
        <dbReference type="PROSITE" id="PS51387"/>
    </source>
</evidence>
<reference evidence="7" key="2">
    <citation type="journal article" date="2023" name="IMA Fungus">
        <title>Comparative genomic study of the Penicillium genus elucidates a diverse pangenome and 15 lateral gene transfer events.</title>
        <authorList>
            <person name="Petersen C."/>
            <person name="Sorensen T."/>
            <person name="Nielsen M.R."/>
            <person name="Sondergaard T.E."/>
            <person name="Sorensen J.L."/>
            <person name="Fitzpatrick D.A."/>
            <person name="Frisvad J.C."/>
            <person name="Nielsen K.L."/>
        </authorList>
    </citation>
    <scope>NUCLEOTIDE SEQUENCE</scope>
    <source>
        <strain evidence="7">IBT 16125</strain>
    </source>
</reference>
<dbReference type="PANTHER" id="PTHR42973:SF9">
    <property type="entry name" value="FAD-BINDING PCMH-TYPE DOMAIN-CONTAINING PROTEIN-RELATED"/>
    <property type="match status" value="1"/>
</dbReference>
<evidence type="ECO:0000313" key="7">
    <source>
        <dbReference type="EMBL" id="KAJ5437979.1"/>
    </source>
</evidence>
<organism evidence="7 8">
    <name type="scientific">Penicillium daleae</name>
    <dbReference type="NCBI Taxonomy" id="63821"/>
    <lineage>
        <taxon>Eukaryota</taxon>
        <taxon>Fungi</taxon>
        <taxon>Dikarya</taxon>
        <taxon>Ascomycota</taxon>
        <taxon>Pezizomycotina</taxon>
        <taxon>Eurotiomycetes</taxon>
        <taxon>Eurotiomycetidae</taxon>
        <taxon>Eurotiales</taxon>
        <taxon>Aspergillaceae</taxon>
        <taxon>Penicillium</taxon>
    </lineage>
</organism>
<dbReference type="InterPro" id="IPR012951">
    <property type="entry name" value="BBE"/>
</dbReference>
<evidence type="ECO:0000313" key="8">
    <source>
        <dbReference type="Proteomes" id="UP001213681"/>
    </source>
</evidence>
<dbReference type="Gene3D" id="3.40.462.20">
    <property type="match status" value="1"/>
</dbReference>
<dbReference type="Pfam" id="PF08031">
    <property type="entry name" value="BBE"/>
    <property type="match status" value="1"/>
</dbReference>
<keyword evidence="3" id="KW-0285">Flavoprotein</keyword>
<evidence type="ECO:0000256" key="1">
    <source>
        <dbReference type="ARBA" id="ARBA00001974"/>
    </source>
</evidence>
<dbReference type="EMBL" id="JAPVEA010000008">
    <property type="protein sequence ID" value="KAJ5437979.1"/>
    <property type="molecule type" value="Genomic_DNA"/>
</dbReference>
<dbReference type="Gene3D" id="3.30.465.10">
    <property type="match status" value="1"/>
</dbReference>
<dbReference type="GeneID" id="81602602"/>
<keyword evidence="8" id="KW-1185">Reference proteome</keyword>
<keyword evidence="4" id="KW-0274">FAD</keyword>
<evidence type="ECO:0000256" key="3">
    <source>
        <dbReference type="ARBA" id="ARBA00022630"/>
    </source>
</evidence>
<dbReference type="PANTHER" id="PTHR42973">
    <property type="entry name" value="BINDING OXIDOREDUCTASE, PUTATIVE (AFU_ORTHOLOGUE AFUA_1G17690)-RELATED"/>
    <property type="match status" value="1"/>
</dbReference>
<proteinExistence type="inferred from homology"/>
<keyword evidence="5" id="KW-0560">Oxidoreductase</keyword>
<dbReference type="PROSITE" id="PS51387">
    <property type="entry name" value="FAD_PCMH"/>
    <property type="match status" value="1"/>
</dbReference>
<comment type="similarity">
    <text evidence="2">Belongs to the oxygen-dependent FAD-linked oxidoreductase family.</text>
</comment>
<dbReference type="InterPro" id="IPR016166">
    <property type="entry name" value="FAD-bd_PCMH"/>
</dbReference>
<sequence>MYHFKMEAALAIAAWAFSSVGQDLPLARSRLPGLHSRGNYDMTDLQAKLSSNAKIYYPNSTEFVDASARWSLLDKPKVNVVVVPGTENDVAETVQFANKRDLPFLAYTGAHGSLTTLGKMDQGIEIYMTQLDTVTVAGDGQTATIGGGAMSKAVVDSLWNAGKQAVTGTCECVGILGPGLGGGHGWLQGHHGLVSDQFVSMNVVLANGTLTTIDANSDLWWAMKGAGHNFGIVTSLTTKVFDIQYRDWAIETLTFSGDKVGAVYQAANDYLLKNGTQPEGLINWSYWLNNPGADPNNPVIIFYIIQEGVTTVDSAYTQPFHAIGPISIEPMSGTYTDLAGWTGIADSSPPCQKGALANPRFPIYLQSYNVDAQKKAYGVFANAVRGTSEFNNSIFMFEGYSMEGVQAIPYDSSAFAFRSENILAAPLINYLPAGSDLDTQVANLGNQIRDILRDGTGQNDFRAYVNYAYGDESLQELYGSESWRQSRLKALKQKYDPTGKFSFYAPIPSS</sequence>
<dbReference type="GO" id="GO:0016491">
    <property type="term" value="F:oxidoreductase activity"/>
    <property type="evidence" value="ECO:0007669"/>
    <property type="project" value="UniProtKB-KW"/>
</dbReference>
<comment type="cofactor">
    <cofactor evidence="1">
        <name>FAD</name>
        <dbReference type="ChEBI" id="CHEBI:57692"/>
    </cofactor>
</comment>
<name>A0AAD6BYV5_9EURO</name>
<dbReference type="InterPro" id="IPR050416">
    <property type="entry name" value="FAD-linked_Oxidoreductase"/>
</dbReference>
<evidence type="ECO:0000256" key="4">
    <source>
        <dbReference type="ARBA" id="ARBA00022827"/>
    </source>
</evidence>
<protein>
    <recommendedName>
        <fullName evidence="6">FAD-binding PCMH-type domain-containing protein</fullName>
    </recommendedName>
</protein>
<dbReference type="RefSeq" id="XP_056761208.1">
    <property type="nucleotide sequence ID" value="XM_056912359.1"/>
</dbReference>
<feature type="domain" description="FAD-binding PCMH-type" evidence="6">
    <location>
        <begin position="73"/>
        <end position="243"/>
    </location>
</feature>
<accession>A0AAD6BYV5</accession>
<comment type="caution">
    <text evidence="7">The sequence shown here is derived from an EMBL/GenBank/DDBJ whole genome shotgun (WGS) entry which is preliminary data.</text>
</comment>
<dbReference type="InterPro" id="IPR016169">
    <property type="entry name" value="FAD-bd_PCMH_sub2"/>
</dbReference>
<gene>
    <name evidence="7" type="ORF">N7458_008977</name>
</gene>
<dbReference type="InterPro" id="IPR036318">
    <property type="entry name" value="FAD-bd_PCMH-like_sf"/>
</dbReference>
<dbReference type="InterPro" id="IPR006094">
    <property type="entry name" value="Oxid_FAD_bind_N"/>
</dbReference>
<dbReference type="Proteomes" id="UP001213681">
    <property type="component" value="Unassembled WGS sequence"/>
</dbReference>
<reference evidence="7" key="1">
    <citation type="submission" date="2022-12" db="EMBL/GenBank/DDBJ databases">
        <authorList>
            <person name="Petersen C."/>
        </authorList>
    </citation>
    <scope>NUCLEOTIDE SEQUENCE</scope>
    <source>
        <strain evidence="7">IBT 16125</strain>
    </source>
</reference>